<accession>A0A9D2MP35</accession>
<dbReference type="Proteomes" id="UP000823921">
    <property type="component" value="Unassembled WGS sequence"/>
</dbReference>
<organism evidence="1 2">
    <name type="scientific">Candidatus Flavonifractor intestinigallinarum</name>
    <dbReference type="NCBI Taxonomy" id="2838586"/>
    <lineage>
        <taxon>Bacteria</taxon>
        <taxon>Bacillati</taxon>
        <taxon>Bacillota</taxon>
        <taxon>Clostridia</taxon>
        <taxon>Eubacteriales</taxon>
        <taxon>Oscillospiraceae</taxon>
        <taxon>Flavonifractor</taxon>
    </lineage>
</organism>
<reference evidence="1" key="1">
    <citation type="journal article" date="2021" name="PeerJ">
        <title>Extensive microbial diversity within the chicken gut microbiome revealed by metagenomics and culture.</title>
        <authorList>
            <person name="Gilroy R."/>
            <person name="Ravi A."/>
            <person name="Getino M."/>
            <person name="Pursley I."/>
            <person name="Horton D.L."/>
            <person name="Alikhan N.F."/>
            <person name="Baker D."/>
            <person name="Gharbi K."/>
            <person name="Hall N."/>
            <person name="Watson M."/>
            <person name="Adriaenssens E.M."/>
            <person name="Foster-Nyarko E."/>
            <person name="Jarju S."/>
            <person name="Secka A."/>
            <person name="Antonio M."/>
            <person name="Oren A."/>
            <person name="Chaudhuri R.R."/>
            <person name="La Ragione R."/>
            <person name="Hildebrand F."/>
            <person name="Pallen M.J."/>
        </authorList>
    </citation>
    <scope>NUCLEOTIDE SEQUENCE</scope>
    <source>
        <strain evidence="1">CHK192-8294</strain>
    </source>
</reference>
<reference evidence="1" key="2">
    <citation type="submission" date="2021-04" db="EMBL/GenBank/DDBJ databases">
        <authorList>
            <person name="Gilroy R."/>
        </authorList>
    </citation>
    <scope>NUCLEOTIDE SEQUENCE</scope>
    <source>
        <strain evidence="1">CHK192-8294</strain>
    </source>
</reference>
<evidence type="ECO:0000313" key="1">
    <source>
        <dbReference type="EMBL" id="HJB81295.1"/>
    </source>
</evidence>
<dbReference type="EMBL" id="DWXO01000094">
    <property type="protein sequence ID" value="HJB81295.1"/>
    <property type="molecule type" value="Genomic_DNA"/>
</dbReference>
<name>A0A9D2MP35_9FIRM</name>
<proteinExistence type="predicted"/>
<evidence type="ECO:0000313" key="2">
    <source>
        <dbReference type="Proteomes" id="UP000823921"/>
    </source>
</evidence>
<gene>
    <name evidence="1" type="ORF">H9712_09925</name>
</gene>
<comment type="caution">
    <text evidence="1">The sequence shown here is derived from an EMBL/GenBank/DDBJ whole genome shotgun (WGS) entry which is preliminary data.</text>
</comment>
<protein>
    <submittedName>
        <fullName evidence="1">Uncharacterized protein</fullName>
    </submittedName>
</protein>
<dbReference type="AlphaFoldDB" id="A0A9D2MP35"/>
<sequence length="136" mass="15088">MILALCVDDKKGMAFNGRRQSMDRLLRADLLAEAGEGPLWVIPYTAKQFDPAPTGLRVSEDFLLQAGPGEVCFAEFPPLAQVLDRVEGILLYRWNRTYPADQYLDFDPAAAGFRLVSAGDFSGSSHTTLTKEVYTR</sequence>